<accession>B9XBI8</accession>
<dbReference type="STRING" id="320771.Cflav_PD5508"/>
<evidence type="ECO:0000313" key="1">
    <source>
        <dbReference type="EMBL" id="EEF62873.1"/>
    </source>
</evidence>
<evidence type="ECO:0000313" key="2">
    <source>
        <dbReference type="Proteomes" id="UP000003688"/>
    </source>
</evidence>
<dbReference type="Proteomes" id="UP000003688">
    <property type="component" value="Unassembled WGS sequence"/>
</dbReference>
<dbReference type="AlphaFoldDB" id="B9XBI8"/>
<organism evidence="1 2">
    <name type="scientific">Pedosphaera parvula (strain Ellin514)</name>
    <dbReference type="NCBI Taxonomy" id="320771"/>
    <lineage>
        <taxon>Bacteria</taxon>
        <taxon>Pseudomonadati</taxon>
        <taxon>Verrucomicrobiota</taxon>
        <taxon>Pedosphaerae</taxon>
        <taxon>Pedosphaerales</taxon>
        <taxon>Pedosphaeraceae</taxon>
        <taxon>Pedosphaera</taxon>
    </lineage>
</organism>
<comment type="caution">
    <text evidence="1">The sequence shown here is derived from an EMBL/GenBank/DDBJ whole genome shotgun (WGS) entry which is preliminary data.</text>
</comment>
<keyword evidence="2" id="KW-1185">Reference proteome</keyword>
<reference evidence="1 2" key="1">
    <citation type="journal article" date="2011" name="J. Bacteriol.">
        <title>Genome sequence of 'Pedosphaera parvula' Ellin514, an aerobic Verrucomicrobial isolate from pasture soil.</title>
        <authorList>
            <person name="Kant R."/>
            <person name="van Passel M.W."/>
            <person name="Sangwan P."/>
            <person name="Palva A."/>
            <person name="Lucas S."/>
            <person name="Copeland A."/>
            <person name="Lapidus A."/>
            <person name="Glavina Del Rio T."/>
            <person name="Dalin E."/>
            <person name="Tice H."/>
            <person name="Bruce D."/>
            <person name="Goodwin L."/>
            <person name="Pitluck S."/>
            <person name="Chertkov O."/>
            <person name="Larimer F.W."/>
            <person name="Land M.L."/>
            <person name="Hauser L."/>
            <person name="Brettin T.S."/>
            <person name="Detter J.C."/>
            <person name="Han S."/>
            <person name="de Vos W.M."/>
            <person name="Janssen P.H."/>
            <person name="Smidt H."/>
        </authorList>
    </citation>
    <scope>NUCLEOTIDE SEQUENCE [LARGE SCALE GENOMIC DNA]</scope>
    <source>
        <strain evidence="1 2">Ellin514</strain>
    </source>
</reference>
<dbReference type="EMBL" id="ABOX02000003">
    <property type="protein sequence ID" value="EEF62873.1"/>
    <property type="molecule type" value="Genomic_DNA"/>
</dbReference>
<gene>
    <name evidence="1" type="ORF">Cflav_PD5508</name>
</gene>
<sequence precursor="true">MADTKVRKTAVWAVAALGTILNSASVNIHMLAFQPLWLGQSEENGWADPRCLPNKLDFG</sequence>
<proteinExistence type="predicted"/>
<name>B9XBI8_PEDPL</name>
<protein>
    <submittedName>
        <fullName evidence="1">Uncharacterized protein</fullName>
    </submittedName>
</protein>